<dbReference type="AlphaFoldDB" id="A0A7I8W1E4"/>
<feature type="transmembrane region" description="Helical" evidence="2">
    <location>
        <begin position="12"/>
        <end position="37"/>
    </location>
</feature>
<organism evidence="3 4">
    <name type="scientific">Dimorphilus gyrociliatus</name>
    <dbReference type="NCBI Taxonomy" id="2664684"/>
    <lineage>
        <taxon>Eukaryota</taxon>
        <taxon>Metazoa</taxon>
        <taxon>Spiralia</taxon>
        <taxon>Lophotrochozoa</taxon>
        <taxon>Annelida</taxon>
        <taxon>Polychaeta</taxon>
        <taxon>Polychaeta incertae sedis</taxon>
        <taxon>Dinophilidae</taxon>
        <taxon>Dimorphilus</taxon>
    </lineage>
</organism>
<evidence type="ECO:0000313" key="3">
    <source>
        <dbReference type="EMBL" id="CAD5122393.1"/>
    </source>
</evidence>
<proteinExistence type="predicted"/>
<accession>A0A7I8W1E4</accession>
<sequence>MNNVQALAKAGAIGICSIITCCFGFFFIIPGIALTASSNDEHFDSDFFEESNRGMRVAGGVLLALGILCAIVGVTMCCFACKAIKSKQAQPGVIITQGPTISGQGPQGPVYTQQQYAQYHYGQPGLPPQQYGEQIPPQSMPPPSGVPPHPGMPPQPNNYSNPYQQPPPFNPEYNNQPVGQPPQYNDIMKQ</sequence>
<dbReference type="Proteomes" id="UP000549394">
    <property type="component" value="Unassembled WGS sequence"/>
</dbReference>
<feature type="compositionally biased region" description="Pro residues" evidence="1">
    <location>
        <begin position="138"/>
        <end position="156"/>
    </location>
</feature>
<keyword evidence="2" id="KW-0812">Transmembrane</keyword>
<keyword evidence="2" id="KW-0472">Membrane</keyword>
<feature type="region of interest" description="Disordered" evidence="1">
    <location>
        <begin position="122"/>
        <end position="190"/>
    </location>
</feature>
<keyword evidence="4" id="KW-1185">Reference proteome</keyword>
<feature type="transmembrane region" description="Helical" evidence="2">
    <location>
        <begin position="57"/>
        <end position="81"/>
    </location>
</feature>
<evidence type="ECO:0000256" key="2">
    <source>
        <dbReference type="SAM" id="Phobius"/>
    </source>
</evidence>
<comment type="caution">
    <text evidence="3">The sequence shown here is derived from an EMBL/GenBank/DDBJ whole genome shotgun (WGS) entry which is preliminary data.</text>
</comment>
<evidence type="ECO:0000313" key="4">
    <source>
        <dbReference type="Proteomes" id="UP000549394"/>
    </source>
</evidence>
<keyword evidence="2" id="KW-1133">Transmembrane helix</keyword>
<reference evidence="3 4" key="1">
    <citation type="submission" date="2020-08" db="EMBL/GenBank/DDBJ databases">
        <authorList>
            <person name="Hejnol A."/>
        </authorList>
    </citation>
    <scope>NUCLEOTIDE SEQUENCE [LARGE SCALE GENOMIC DNA]</scope>
</reference>
<evidence type="ECO:0000256" key="1">
    <source>
        <dbReference type="SAM" id="MobiDB-lite"/>
    </source>
</evidence>
<protein>
    <submittedName>
        <fullName evidence="3">DgyrCDS10823</fullName>
    </submittedName>
</protein>
<dbReference type="EMBL" id="CAJFCJ010000017">
    <property type="protein sequence ID" value="CAD5122393.1"/>
    <property type="molecule type" value="Genomic_DNA"/>
</dbReference>
<gene>
    <name evidence="3" type="ORF">DGYR_LOCUS10209</name>
</gene>
<name>A0A7I8W1E4_9ANNE</name>